<evidence type="ECO:0000313" key="1">
    <source>
        <dbReference type="EMBL" id="MBS2210909.1"/>
    </source>
</evidence>
<accession>A0ABS5K7E0</accession>
<evidence type="ECO:0000313" key="2">
    <source>
        <dbReference type="Proteomes" id="UP000721861"/>
    </source>
</evidence>
<gene>
    <name evidence="1" type="ORF">KEM09_05835</name>
</gene>
<organism evidence="1 2">
    <name type="scientific">Carboxylicivirga mesophila</name>
    <dbReference type="NCBI Taxonomy" id="1166478"/>
    <lineage>
        <taxon>Bacteria</taxon>
        <taxon>Pseudomonadati</taxon>
        <taxon>Bacteroidota</taxon>
        <taxon>Bacteroidia</taxon>
        <taxon>Marinilabiliales</taxon>
        <taxon>Marinilabiliaceae</taxon>
        <taxon>Carboxylicivirga</taxon>
    </lineage>
</organism>
<keyword evidence="2" id="KW-1185">Reference proteome</keyword>
<name>A0ABS5K7E0_9BACT</name>
<sequence>MNHFLKPPIVFLKNQKLTTRELLTAIALKKLFFSTQAVEASPFCLQLKKVRKKPPTKVLVYPLRQRFWKNLKIYSLGANFSYLRFCQWVPNGVTYVGKAYKKNITILKVITLEYFILLLQATMKFVFLGS</sequence>
<dbReference type="EMBL" id="JAGUCN010000005">
    <property type="protein sequence ID" value="MBS2210909.1"/>
    <property type="molecule type" value="Genomic_DNA"/>
</dbReference>
<dbReference type="Proteomes" id="UP000721861">
    <property type="component" value="Unassembled WGS sequence"/>
</dbReference>
<evidence type="ECO:0008006" key="3">
    <source>
        <dbReference type="Google" id="ProtNLM"/>
    </source>
</evidence>
<comment type="caution">
    <text evidence="1">The sequence shown here is derived from an EMBL/GenBank/DDBJ whole genome shotgun (WGS) entry which is preliminary data.</text>
</comment>
<proteinExistence type="predicted"/>
<protein>
    <recommendedName>
        <fullName evidence="3">GIY-YIG domain-containing protein</fullName>
    </recommendedName>
</protein>
<reference evidence="1 2" key="1">
    <citation type="journal article" date="2014" name="Int. J. Syst. Evol. Microbiol.">
        <title>Carboxylicivirga gen. nov. in the family Marinilabiliaceae with two novel species, Carboxylicivirga mesophila sp. nov. and Carboxylicivirga taeanensis sp. nov., and reclassification of Cytophaga fermentans as Saccharicrinis fermentans gen. nov., comb. nov.</title>
        <authorList>
            <person name="Yang S.H."/>
            <person name="Seo H.S."/>
            <person name="Woo J.H."/>
            <person name="Oh H.M."/>
            <person name="Jang H."/>
            <person name="Lee J.H."/>
            <person name="Kim S.J."/>
            <person name="Kwon K.K."/>
        </authorList>
    </citation>
    <scope>NUCLEOTIDE SEQUENCE [LARGE SCALE GENOMIC DNA]</scope>
    <source>
        <strain evidence="1 2">JCM 18290</strain>
    </source>
</reference>